<evidence type="ECO:0000256" key="8">
    <source>
        <dbReference type="ARBA" id="ARBA00023002"/>
    </source>
</evidence>
<dbReference type="EMBL" id="SEOQ01000932">
    <property type="protein sequence ID" value="TFY55294.1"/>
    <property type="molecule type" value="Genomic_DNA"/>
</dbReference>
<dbReference type="InterPro" id="IPR002401">
    <property type="entry name" value="Cyt_P450_E_grp-I"/>
</dbReference>
<evidence type="ECO:0000256" key="9">
    <source>
        <dbReference type="ARBA" id="ARBA00023004"/>
    </source>
</evidence>
<comment type="caution">
    <text evidence="15">The sequence shown here is derived from an EMBL/GenBank/DDBJ whole genome shotgun (WGS) entry which is preliminary data.</text>
</comment>
<evidence type="ECO:0000256" key="1">
    <source>
        <dbReference type="ARBA" id="ARBA00001971"/>
    </source>
</evidence>
<dbReference type="SUPFAM" id="SSF144232">
    <property type="entry name" value="HIT/MYND zinc finger-like"/>
    <property type="match status" value="2"/>
</dbReference>
<dbReference type="GO" id="GO:0005506">
    <property type="term" value="F:iron ion binding"/>
    <property type="evidence" value="ECO:0007669"/>
    <property type="project" value="InterPro"/>
</dbReference>
<keyword evidence="5 11" id="KW-0479">Metal-binding</keyword>
<evidence type="ECO:0000256" key="12">
    <source>
        <dbReference type="PROSITE-ProRule" id="PRU00134"/>
    </source>
</evidence>
<dbReference type="PROSITE" id="PS00086">
    <property type="entry name" value="CYTOCHROME_P450"/>
    <property type="match status" value="1"/>
</dbReference>
<dbReference type="Gene3D" id="1.10.630.10">
    <property type="entry name" value="Cytochrome P450"/>
    <property type="match status" value="1"/>
</dbReference>
<dbReference type="GO" id="GO:0020037">
    <property type="term" value="F:heme binding"/>
    <property type="evidence" value="ECO:0007669"/>
    <property type="project" value="InterPro"/>
</dbReference>
<organism evidence="15 16">
    <name type="scientific">Dentipellis fragilis</name>
    <dbReference type="NCBI Taxonomy" id="205917"/>
    <lineage>
        <taxon>Eukaryota</taxon>
        <taxon>Fungi</taxon>
        <taxon>Dikarya</taxon>
        <taxon>Basidiomycota</taxon>
        <taxon>Agaricomycotina</taxon>
        <taxon>Agaricomycetes</taxon>
        <taxon>Russulales</taxon>
        <taxon>Hericiaceae</taxon>
        <taxon>Dentipellis</taxon>
    </lineage>
</organism>
<keyword evidence="10" id="KW-0503">Monooxygenase</keyword>
<evidence type="ECO:0000256" key="7">
    <source>
        <dbReference type="ARBA" id="ARBA00022833"/>
    </source>
</evidence>
<feature type="domain" description="MYND-type" evidence="14">
    <location>
        <begin position="336"/>
        <end position="378"/>
    </location>
</feature>
<dbReference type="GO" id="GO:0004497">
    <property type="term" value="F:monooxygenase activity"/>
    <property type="evidence" value="ECO:0007669"/>
    <property type="project" value="UniProtKB-KW"/>
</dbReference>
<keyword evidence="7" id="KW-0862">Zinc</keyword>
<feature type="binding site" description="axial binding residue" evidence="11">
    <location>
        <position position="1176"/>
    </location>
    <ligand>
        <name>heme</name>
        <dbReference type="ChEBI" id="CHEBI:30413"/>
    </ligand>
    <ligandPart>
        <name>Fe</name>
        <dbReference type="ChEBI" id="CHEBI:18248"/>
    </ligandPart>
</feature>
<evidence type="ECO:0000259" key="14">
    <source>
        <dbReference type="PROSITE" id="PS50865"/>
    </source>
</evidence>
<dbReference type="PRINTS" id="PR00385">
    <property type="entry name" value="P450"/>
</dbReference>
<feature type="domain" description="MYND-type" evidence="14">
    <location>
        <begin position="29"/>
        <end position="71"/>
    </location>
</feature>
<evidence type="ECO:0000256" key="4">
    <source>
        <dbReference type="ARBA" id="ARBA00022617"/>
    </source>
</evidence>
<dbReference type="PANTHER" id="PTHR46300">
    <property type="entry name" value="P450, PUTATIVE (EUROFUNG)-RELATED-RELATED"/>
    <property type="match status" value="1"/>
</dbReference>
<dbReference type="InterPro" id="IPR036396">
    <property type="entry name" value="Cyt_P450_sf"/>
</dbReference>
<gene>
    <name evidence="15" type="ORF">EVG20_g9372</name>
</gene>
<dbReference type="Pfam" id="PF01753">
    <property type="entry name" value="zf-MYND"/>
    <property type="match status" value="2"/>
</dbReference>
<dbReference type="Gene3D" id="6.10.140.2220">
    <property type="match status" value="2"/>
</dbReference>
<evidence type="ECO:0000256" key="6">
    <source>
        <dbReference type="ARBA" id="ARBA00022771"/>
    </source>
</evidence>
<evidence type="ECO:0000256" key="11">
    <source>
        <dbReference type="PIRSR" id="PIRSR602401-1"/>
    </source>
</evidence>
<evidence type="ECO:0000313" key="15">
    <source>
        <dbReference type="EMBL" id="TFY55294.1"/>
    </source>
</evidence>
<evidence type="ECO:0000313" key="16">
    <source>
        <dbReference type="Proteomes" id="UP000298327"/>
    </source>
</evidence>
<keyword evidence="16" id="KW-1185">Reference proteome</keyword>
<name>A0A4Y9XYG1_9AGAM</name>
<accession>A0A4Y9XYG1</accession>
<comment type="pathway">
    <text evidence="2">Secondary metabolite biosynthesis.</text>
</comment>
<keyword evidence="6 12" id="KW-0863">Zinc-finger</keyword>
<reference evidence="15 16" key="1">
    <citation type="submission" date="2019-02" db="EMBL/GenBank/DDBJ databases">
        <title>Genome sequencing of the rare red list fungi Dentipellis fragilis.</title>
        <authorList>
            <person name="Buettner E."/>
            <person name="Kellner H."/>
        </authorList>
    </citation>
    <scope>NUCLEOTIDE SEQUENCE [LARGE SCALE GENOMIC DNA]</scope>
    <source>
        <strain evidence="15 16">DSM 105465</strain>
    </source>
</reference>
<dbReference type="STRING" id="205917.A0A4Y9XYG1"/>
<dbReference type="PROSITE" id="PS50865">
    <property type="entry name" value="ZF_MYND_2"/>
    <property type="match status" value="2"/>
</dbReference>
<dbReference type="GO" id="GO:0008270">
    <property type="term" value="F:zinc ion binding"/>
    <property type="evidence" value="ECO:0007669"/>
    <property type="project" value="UniProtKB-KW"/>
</dbReference>
<evidence type="ECO:0000256" key="13">
    <source>
        <dbReference type="SAM" id="MobiDB-lite"/>
    </source>
</evidence>
<comment type="cofactor">
    <cofactor evidence="1 11">
        <name>heme</name>
        <dbReference type="ChEBI" id="CHEBI:30413"/>
    </cofactor>
</comment>
<dbReference type="Pfam" id="PF00067">
    <property type="entry name" value="p450"/>
    <property type="match status" value="2"/>
</dbReference>
<comment type="similarity">
    <text evidence="3">Belongs to the cytochrome P450 family.</text>
</comment>
<dbReference type="InterPro" id="IPR001128">
    <property type="entry name" value="Cyt_P450"/>
</dbReference>
<dbReference type="PROSITE" id="PS01360">
    <property type="entry name" value="ZF_MYND_1"/>
    <property type="match status" value="2"/>
</dbReference>
<dbReference type="AlphaFoldDB" id="A0A4Y9XYG1"/>
<dbReference type="PRINTS" id="PR00463">
    <property type="entry name" value="EP450I"/>
</dbReference>
<proteinExistence type="inferred from homology"/>
<dbReference type="OrthoDB" id="2789670at2759"/>
<keyword evidence="4 11" id="KW-0349">Heme</keyword>
<sequence length="1246" mass="138349">MAKPENSNSDEPKTKEPNWKGQSRTLKMCHWCTKKQEPGVKPFQACSRCKQVIYCSKECQVKSWPFHKASCKMAAEARKATSDKPELTQQVANFKKWHAHHVELLKQAVVCALDLGNTPSNADNHVLFIKFDEKPDASALPAEERYMPVDGFTLTFDEAKEMLSQRGGTSAVQLLDAGRPNHEFMKKKGGLGIMTLLLMAHGMCDITTVVLPSAKTAKLMQEANDWGEGWLADNYSRTVLQNWCRFSSRSALESFWASSLLVPELLQRTLIDKLTSGRASIVPRLTVFAYIPSPPGHVALHPRPTPIIMSKIETPTSGNKGPSWKGQSHILKLKICNWCARKQKRGVKPFQRCSLCKEVIYCSKQCQAKQWPFHKAPCRITAETRKVAAGNPALTQQVDIFKEWNVRYKALFFSAAIIALDLGNTPTNVDNYALFMDLKEKPDAAALPIEDRYTITDGSVLPLDMAKVFLSRMSGGSCDDAKLFDETRASHEYMKNEGLLGIVPILLKMGEVCEIARIVLPAHRIAQEIQEMKPPADICPLKLDYMRSVLAHSPACPCTSRPDEAPNTLCALAELKYKASAPSDVGFEGRPSQTRTVQGPFKYASFSVLRDVGRMSAPPVSRMRTVRTCGYHTCLVTCLQSAHDLFLVWQHTTSGGPTSHSKRQEVFVAREAMYSGLLQSELELSRGRSEITQRSEVTQTSLKDAACASALTGTHRKFMSLIQQESNYSSVLASLVCGVLLAAFTIARRWRNTSLPLPPGPPSFPLLGNWLHMPTRAHWITYAKWSRDYNSDLVSANAFGQAIVVINTANAAQAVLEQRSAIYSDRPSWTIIKLSGWDWFLGFMPYSERWRARRRVFQQALREQACLECRPIQYAMAENMVKWLYEDPKDFQRYMSLTAAWLTLSLAWGYDAKSQDDPVVEITEEANSLAIQNMVPGAWILNEIPLCMGYKLRVSQCRTLTHEMLHGPIKAVKQSLADGTARMSIASKLLGEGGLDINAETAISEVVGLSNHLLPTAGADTTGASLNFVVLGLVLNPHVQKRAQEEIDRAVGRGRLPILDDRPALPYVGAVLRESMRWHTVVPLGLPHGATEDDVYDGYLIPKGDLFSIFTISSYLNDYIFALAGAMVFGNIWAITHDPAKYEDPTSFKPERFLQDDGTLNGDDVPTVFGFGRRVCPGKSIADSSLWVAVASLLAIFDLNFAKDDNGNVIPVKEAVTDGFTSRPQPFECSIVPRDSTAEALIKSLA</sequence>
<feature type="region of interest" description="Disordered" evidence="13">
    <location>
        <begin position="1"/>
        <end position="22"/>
    </location>
</feature>
<dbReference type="SUPFAM" id="SSF48264">
    <property type="entry name" value="Cytochrome P450"/>
    <property type="match status" value="1"/>
</dbReference>
<dbReference type="GO" id="GO:0016705">
    <property type="term" value="F:oxidoreductase activity, acting on paired donors, with incorporation or reduction of molecular oxygen"/>
    <property type="evidence" value="ECO:0007669"/>
    <property type="project" value="InterPro"/>
</dbReference>
<keyword evidence="8" id="KW-0560">Oxidoreductase</keyword>
<dbReference type="PANTHER" id="PTHR46300:SF7">
    <property type="entry name" value="P450, PUTATIVE (EUROFUNG)-RELATED"/>
    <property type="match status" value="1"/>
</dbReference>
<dbReference type="InterPro" id="IPR002893">
    <property type="entry name" value="Znf_MYND"/>
</dbReference>
<evidence type="ECO:0000256" key="10">
    <source>
        <dbReference type="ARBA" id="ARBA00023033"/>
    </source>
</evidence>
<dbReference type="CDD" id="cd11065">
    <property type="entry name" value="CYP64-like"/>
    <property type="match status" value="1"/>
</dbReference>
<evidence type="ECO:0000256" key="3">
    <source>
        <dbReference type="ARBA" id="ARBA00010617"/>
    </source>
</evidence>
<dbReference type="InterPro" id="IPR017972">
    <property type="entry name" value="Cyt_P450_CS"/>
</dbReference>
<dbReference type="InterPro" id="IPR050364">
    <property type="entry name" value="Cytochrome_P450_fung"/>
</dbReference>
<evidence type="ECO:0000256" key="2">
    <source>
        <dbReference type="ARBA" id="ARBA00005179"/>
    </source>
</evidence>
<evidence type="ECO:0000256" key="5">
    <source>
        <dbReference type="ARBA" id="ARBA00022723"/>
    </source>
</evidence>
<keyword evidence="9 11" id="KW-0408">Iron</keyword>
<dbReference type="Proteomes" id="UP000298327">
    <property type="component" value="Unassembled WGS sequence"/>
</dbReference>
<protein>
    <recommendedName>
        <fullName evidence="14">MYND-type domain-containing protein</fullName>
    </recommendedName>
</protein>